<dbReference type="EMBL" id="CADEBD010000314">
    <property type="protein sequence ID" value="CAB3243097.1"/>
    <property type="molecule type" value="Genomic_DNA"/>
</dbReference>
<reference evidence="4 5" key="1">
    <citation type="submission" date="2020-04" db="EMBL/GenBank/DDBJ databases">
        <authorList>
            <person name="Wallbank WR R."/>
            <person name="Pardo Diaz C."/>
            <person name="Kozak K."/>
            <person name="Martin S."/>
            <person name="Jiggins C."/>
            <person name="Moest M."/>
            <person name="Warren A I."/>
            <person name="Byers J.R.P. K."/>
            <person name="Montejo-Kovacevich G."/>
            <person name="Yen C E."/>
        </authorList>
    </citation>
    <scope>NUCLEOTIDE SEQUENCE [LARGE SCALE GENOMIC DNA]</scope>
</reference>
<name>A0A8S1A4B5_ARCPL</name>
<evidence type="ECO:0000313" key="4">
    <source>
        <dbReference type="Proteomes" id="UP000494106"/>
    </source>
</evidence>
<accession>A0A8S1A4B5</accession>
<keyword evidence="4" id="KW-1185">Reference proteome</keyword>
<organism evidence="2 5">
    <name type="scientific">Arctia plantaginis</name>
    <name type="common">Wood tiger moth</name>
    <name type="synonym">Phalaena plantaginis</name>
    <dbReference type="NCBI Taxonomy" id="874455"/>
    <lineage>
        <taxon>Eukaryota</taxon>
        <taxon>Metazoa</taxon>
        <taxon>Ecdysozoa</taxon>
        <taxon>Arthropoda</taxon>
        <taxon>Hexapoda</taxon>
        <taxon>Insecta</taxon>
        <taxon>Pterygota</taxon>
        <taxon>Neoptera</taxon>
        <taxon>Endopterygota</taxon>
        <taxon>Lepidoptera</taxon>
        <taxon>Glossata</taxon>
        <taxon>Ditrysia</taxon>
        <taxon>Noctuoidea</taxon>
        <taxon>Erebidae</taxon>
        <taxon>Arctiinae</taxon>
        <taxon>Arctia</taxon>
    </lineage>
</organism>
<gene>
    <name evidence="2" type="ORF">APLA_LOCUS10222</name>
    <name evidence="3" type="ORF">APLA_LOCUS9418</name>
</gene>
<protein>
    <recommendedName>
        <fullName evidence="6">TIL domain-containing protein</fullName>
    </recommendedName>
</protein>
<evidence type="ECO:0000313" key="5">
    <source>
        <dbReference type="Proteomes" id="UP000494256"/>
    </source>
</evidence>
<dbReference type="EMBL" id="CADEBC010000519">
    <property type="protein sequence ID" value="CAB3243270.1"/>
    <property type="molecule type" value="Genomic_DNA"/>
</dbReference>
<comment type="caution">
    <text evidence="2">The sequence shown here is derived from an EMBL/GenBank/DDBJ whole genome shotgun (WGS) entry which is preliminary data.</text>
</comment>
<keyword evidence="1" id="KW-0732">Signal</keyword>
<proteinExistence type="predicted"/>
<sequence length="76" mass="8263">MKTWVNVFLVFYAILAVAIAECPPGEHNPGPNCGLEPSCASRSSHSYPKHTCDCWCLPGTYRKIETNTCVSLSGCV</sequence>
<dbReference type="OrthoDB" id="6086265at2759"/>
<dbReference type="AlphaFoldDB" id="A0A8S1A4B5"/>
<feature type="chain" id="PRO_5036273019" description="TIL domain-containing protein" evidence="1">
    <location>
        <begin position="21"/>
        <end position="76"/>
    </location>
</feature>
<evidence type="ECO:0000256" key="1">
    <source>
        <dbReference type="SAM" id="SignalP"/>
    </source>
</evidence>
<dbReference type="Proteomes" id="UP000494106">
    <property type="component" value="Unassembled WGS sequence"/>
</dbReference>
<evidence type="ECO:0000313" key="3">
    <source>
        <dbReference type="EMBL" id="CAB3243270.1"/>
    </source>
</evidence>
<dbReference type="Proteomes" id="UP000494256">
    <property type="component" value="Unassembled WGS sequence"/>
</dbReference>
<evidence type="ECO:0008006" key="6">
    <source>
        <dbReference type="Google" id="ProtNLM"/>
    </source>
</evidence>
<evidence type="ECO:0000313" key="2">
    <source>
        <dbReference type="EMBL" id="CAB3243097.1"/>
    </source>
</evidence>
<feature type="signal peptide" evidence="1">
    <location>
        <begin position="1"/>
        <end position="20"/>
    </location>
</feature>